<name>A0A452H2B4_9SAUR</name>
<evidence type="ECO:0000259" key="1">
    <source>
        <dbReference type="PROSITE" id="PS00036"/>
    </source>
</evidence>
<evidence type="ECO:0000313" key="3">
    <source>
        <dbReference type="Proteomes" id="UP000291020"/>
    </source>
</evidence>
<dbReference type="Ensembl" id="ENSGAGT00000009836.1">
    <property type="protein sequence ID" value="ENSGAGP00000008549.1"/>
    <property type="gene ID" value="ENSGAGG00000006781.1"/>
</dbReference>
<dbReference type="GO" id="GO:0005634">
    <property type="term" value="C:nucleus"/>
    <property type="evidence" value="ECO:0007669"/>
    <property type="project" value="TreeGrafter"/>
</dbReference>
<reference evidence="2" key="3">
    <citation type="submission" date="2025-09" db="UniProtKB">
        <authorList>
            <consortium name="Ensembl"/>
        </authorList>
    </citation>
    <scope>IDENTIFICATION</scope>
</reference>
<dbReference type="InterPro" id="IPR046347">
    <property type="entry name" value="bZIP_sf"/>
</dbReference>
<dbReference type="InterPro" id="IPR004827">
    <property type="entry name" value="bZIP"/>
</dbReference>
<dbReference type="InterPro" id="IPR000837">
    <property type="entry name" value="AP-1"/>
</dbReference>
<feature type="domain" description="BZIP" evidence="1">
    <location>
        <begin position="136"/>
        <end position="150"/>
    </location>
</feature>
<reference evidence="3" key="1">
    <citation type="journal article" date="2017" name="PLoS ONE">
        <title>The Agassiz's desert tortoise genome provides a resource for the conservation of a threatened species.</title>
        <authorList>
            <person name="Tollis M."/>
            <person name="DeNardo D.F."/>
            <person name="Cornelius J.A."/>
            <person name="Dolby G.A."/>
            <person name="Edwards T."/>
            <person name="Henen B.T."/>
            <person name="Karl A.E."/>
            <person name="Murphy R.W."/>
            <person name="Kusumi K."/>
        </authorList>
    </citation>
    <scope>NUCLEOTIDE SEQUENCE [LARGE SCALE GENOMIC DNA]</scope>
</reference>
<reference evidence="2" key="2">
    <citation type="submission" date="2025-08" db="UniProtKB">
        <authorList>
            <consortium name="Ensembl"/>
        </authorList>
    </citation>
    <scope>IDENTIFICATION</scope>
</reference>
<keyword evidence="3" id="KW-1185">Reference proteome</keyword>
<organism evidence="2 3">
    <name type="scientific">Gopherus agassizii</name>
    <name type="common">Agassiz's desert tortoise</name>
    <dbReference type="NCBI Taxonomy" id="38772"/>
    <lineage>
        <taxon>Eukaryota</taxon>
        <taxon>Metazoa</taxon>
        <taxon>Chordata</taxon>
        <taxon>Craniata</taxon>
        <taxon>Vertebrata</taxon>
        <taxon>Euteleostomi</taxon>
        <taxon>Archelosauria</taxon>
        <taxon>Testudinata</taxon>
        <taxon>Testudines</taxon>
        <taxon>Cryptodira</taxon>
        <taxon>Durocryptodira</taxon>
        <taxon>Testudinoidea</taxon>
        <taxon>Testudinidae</taxon>
        <taxon>Gopherus</taxon>
    </lineage>
</organism>
<evidence type="ECO:0000313" key="2">
    <source>
        <dbReference type="Ensembl" id="ENSGAGP00000008549.1"/>
    </source>
</evidence>
<dbReference type="PRINTS" id="PR00042">
    <property type="entry name" value="LEUZIPPRFOS"/>
</dbReference>
<sequence length="165" mass="18033">DSTHTVPSILTAPKSRCNPFPPLGSNLPSPSNCCLLLSAQKFPPGPSTGAASFVPSLNTITSSQDLQWMVRPTMLNACSSPSSFTAPRGLGAGLLGSTRRFRRGVGCRELERGRGGRQESGVCVMTPEEEERRRVRRERNKLAAAKCRNRRKELTDCLQMVNTPY</sequence>
<dbReference type="PROSITE" id="PS00036">
    <property type="entry name" value="BZIP_BASIC"/>
    <property type="match status" value="1"/>
</dbReference>
<dbReference type="GO" id="GO:0000978">
    <property type="term" value="F:RNA polymerase II cis-regulatory region sequence-specific DNA binding"/>
    <property type="evidence" value="ECO:0007669"/>
    <property type="project" value="TreeGrafter"/>
</dbReference>
<proteinExistence type="predicted"/>
<dbReference type="Proteomes" id="UP000291020">
    <property type="component" value="Unassembled WGS sequence"/>
</dbReference>
<dbReference type="PANTHER" id="PTHR23351">
    <property type="entry name" value="FOS TRANSCRIPTION FACTOR-RELATED"/>
    <property type="match status" value="1"/>
</dbReference>
<dbReference type="GO" id="GO:0000981">
    <property type="term" value="F:DNA-binding transcription factor activity, RNA polymerase II-specific"/>
    <property type="evidence" value="ECO:0007669"/>
    <property type="project" value="TreeGrafter"/>
</dbReference>
<dbReference type="PANTHER" id="PTHR23351:SF25">
    <property type="entry name" value="FOS-RELATED ANTIGEN 2"/>
    <property type="match status" value="1"/>
</dbReference>
<dbReference type="Gene3D" id="1.20.5.170">
    <property type="match status" value="1"/>
</dbReference>
<dbReference type="SUPFAM" id="SSF57959">
    <property type="entry name" value="Leucine zipper domain"/>
    <property type="match status" value="1"/>
</dbReference>
<accession>A0A452H2B4</accession>
<dbReference type="AlphaFoldDB" id="A0A452H2B4"/>
<protein>
    <recommendedName>
        <fullName evidence="1">BZIP domain-containing protein</fullName>
    </recommendedName>
</protein>